<dbReference type="InterPro" id="IPR022307">
    <property type="entry name" value="Helicase_put_actinobac"/>
</dbReference>
<dbReference type="OrthoDB" id="143059at2"/>
<feature type="region of interest" description="Disordered" evidence="3">
    <location>
        <begin position="818"/>
        <end position="854"/>
    </location>
</feature>
<comment type="caution">
    <text evidence="6">The sequence shown here is derived from an EMBL/GenBank/DDBJ whole genome shotgun (WGS) entry which is preliminary data.</text>
</comment>
<dbReference type="AlphaFoldDB" id="A0A2T0YGB7"/>
<evidence type="ECO:0000256" key="1">
    <source>
        <dbReference type="ARBA" id="ARBA00022741"/>
    </source>
</evidence>
<feature type="compositionally biased region" description="Low complexity" evidence="3">
    <location>
        <begin position="825"/>
        <end position="854"/>
    </location>
</feature>
<sequence>MRDQDPFELLRRAGLTAEIGDAGPLRHVRTLPARQAHTADWPDWVPTELRAGYRQLGVSGLYTHQVSAAEALHAGRHTILATGTASGKSLGTQLPGLAEICGGPRGELPGSAAGGAGGFGGPGGSGEAGDAAAPRVSGSAFGSVGPPSSVGTTMLYLSPTKALAADQLDALTQLAEATGPAGTQGGIRPAAYDGDTDPAERRWIRQHANVVLTNPDMLNVGILPNHRAWARFFARLRYVIIDEAHSCRGIFGSHIALLLRRLRRICAHYGAHPVFTGASATSGDPATSFSRLIGHPDAAVQAITEDASPHGAVDVYLWEASYSALTGDNAAPLKRSLTVEAADILTDLVVAGHRTLAFIRSRRGAETIAQIAADSLAEVDRDLRGRVAAYRSGYLKEERRELEDALREGRLLGVASTPALELGIDISGLDAVIIAGWPGTRASFFQQLGRAGRSGQRGAAFFIAGDDPLDSYLLDHPEAIFDTAVEDAVTDPTNPHVAAPHILAAAQELPLTTSDLGLFEAWLIESLTEQGHLRRRPRGWFFAHDDVSAAAWVKLRSDGGGPYTIVNSEDGTVIGDMGSAQAQPQAHPGAVYVHQGRSYIVEELDRQNSAVLVFPASPPYYTQARETTSIEVLQVEEAADWGRYRLHSGMVEVTSTVVGFQRKALGSSEVLSDEPLDLPPSSLRTQAMWITAPETALADAGVIPEHVPGALHAAEHAMIGLLPLLTSGDRWDIGGVSTALHRDTELPTIFVYDGHPGGAGFARRGFELAAEWISATAETIAGCDCATGCPSCVQSPKCGNKNNPLEKQPALNLLRAILASRPEESAPGSGSGSAPWPARESAPGSAPGSPGAQH</sequence>
<name>A0A2T0YGB7_9MICC</name>
<dbReference type="PROSITE" id="PS51192">
    <property type="entry name" value="HELICASE_ATP_BIND_1"/>
    <property type="match status" value="1"/>
</dbReference>
<gene>
    <name evidence="6" type="ORF">BCL67_11324</name>
</gene>
<dbReference type="GO" id="GO:0005524">
    <property type="term" value="F:ATP binding"/>
    <property type="evidence" value="ECO:0007669"/>
    <property type="project" value="UniProtKB-KW"/>
</dbReference>
<keyword evidence="1" id="KW-0547">Nucleotide-binding</keyword>
<keyword evidence="2" id="KW-0067">ATP-binding</keyword>
<dbReference type="Gene3D" id="3.40.50.300">
    <property type="entry name" value="P-loop containing nucleotide triphosphate hydrolases"/>
    <property type="match status" value="2"/>
</dbReference>
<evidence type="ECO:0000313" key="6">
    <source>
        <dbReference type="EMBL" id="PRZ14022.1"/>
    </source>
</evidence>
<dbReference type="Pfam" id="PF00271">
    <property type="entry name" value="Helicase_C"/>
    <property type="match status" value="1"/>
</dbReference>
<dbReference type="SUPFAM" id="SSF52540">
    <property type="entry name" value="P-loop containing nucleoside triphosphate hydrolases"/>
    <property type="match status" value="1"/>
</dbReference>
<keyword evidence="6" id="KW-0378">Hydrolase</keyword>
<accession>A0A2T0YGB7</accession>
<dbReference type="Pfam" id="PF09369">
    <property type="entry name" value="MZB"/>
    <property type="match status" value="1"/>
</dbReference>
<dbReference type="InterPro" id="IPR055227">
    <property type="entry name" value="HRQ1_WHD"/>
</dbReference>
<proteinExistence type="predicted"/>
<dbReference type="Proteomes" id="UP000238217">
    <property type="component" value="Unassembled WGS sequence"/>
</dbReference>
<feature type="domain" description="Helicase C-terminal" evidence="5">
    <location>
        <begin position="344"/>
        <end position="496"/>
    </location>
</feature>
<dbReference type="PANTHER" id="PTHR47957">
    <property type="entry name" value="ATP-DEPENDENT HELICASE HRQ1"/>
    <property type="match status" value="1"/>
</dbReference>
<evidence type="ECO:0000256" key="2">
    <source>
        <dbReference type="ARBA" id="ARBA00022840"/>
    </source>
</evidence>
<protein>
    <submittedName>
        <fullName evidence="6">DEAD/DEAH box helicase domain-containing protein</fullName>
    </submittedName>
</protein>
<dbReference type="Pfam" id="PF00270">
    <property type="entry name" value="DEAD"/>
    <property type="match status" value="1"/>
</dbReference>
<feature type="compositionally biased region" description="Gly residues" evidence="3">
    <location>
        <begin position="112"/>
        <end position="127"/>
    </location>
</feature>
<dbReference type="SMART" id="SM00490">
    <property type="entry name" value="HELICc"/>
    <property type="match status" value="1"/>
</dbReference>
<organism evidence="6 7">
    <name type="scientific">Nesterenkonia sandarakina</name>
    <dbReference type="NCBI Taxonomy" id="272918"/>
    <lineage>
        <taxon>Bacteria</taxon>
        <taxon>Bacillati</taxon>
        <taxon>Actinomycetota</taxon>
        <taxon>Actinomycetes</taxon>
        <taxon>Micrococcales</taxon>
        <taxon>Micrococcaceae</taxon>
        <taxon>Nesterenkonia</taxon>
    </lineage>
</organism>
<dbReference type="GO" id="GO:0043138">
    <property type="term" value="F:3'-5' DNA helicase activity"/>
    <property type="evidence" value="ECO:0007669"/>
    <property type="project" value="TreeGrafter"/>
</dbReference>
<dbReference type="GO" id="GO:0003676">
    <property type="term" value="F:nucleic acid binding"/>
    <property type="evidence" value="ECO:0007669"/>
    <property type="project" value="InterPro"/>
</dbReference>
<evidence type="ECO:0000313" key="7">
    <source>
        <dbReference type="Proteomes" id="UP000238217"/>
    </source>
</evidence>
<dbReference type="InterPro" id="IPR027417">
    <property type="entry name" value="P-loop_NTPase"/>
</dbReference>
<keyword evidence="6" id="KW-0347">Helicase</keyword>
<reference evidence="6 7" key="1">
    <citation type="submission" date="2018-03" db="EMBL/GenBank/DDBJ databases">
        <title>Comparative analysis of microorganisms from saline springs in Andes Mountain Range, Colombia.</title>
        <authorList>
            <person name="Rubin E."/>
        </authorList>
    </citation>
    <scope>NUCLEOTIDE SEQUENCE [LARGE SCALE GENOMIC DNA]</scope>
    <source>
        <strain evidence="6 7">CG 35</strain>
    </source>
</reference>
<dbReference type="CDD" id="cd17923">
    <property type="entry name" value="DEXHc_Hrq1-like"/>
    <property type="match status" value="1"/>
</dbReference>
<evidence type="ECO:0000259" key="4">
    <source>
        <dbReference type="PROSITE" id="PS51192"/>
    </source>
</evidence>
<dbReference type="EMBL" id="PVTY01000013">
    <property type="protein sequence ID" value="PRZ14022.1"/>
    <property type="molecule type" value="Genomic_DNA"/>
</dbReference>
<dbReference type="InterPro" id="IPR018973">
    <property type="entry name" value="MZB"/>
</dbReference>
<dbReference type="NCBIfam" id="TIGR03817">
    <property type="entry name" value="DECH_helic"/>
    <property type="match status" value="1"/>
</dbReference>
<dbReference type="GO" id="GO:0006289">
    <property type="term" value="P:nucleotide-excision repair"/>
    <property type="evidence" value="ECO:0007669"/>
    <property type="project" value="TreeGrafter"/>
</dbReference>
<dbReference type="CDD" id="cd18797">
    <property type="entry name" value="SF2_C_Hrq"/>
    <property type="match status" value="1"/>
</dbReference>
<dbReference type="GO" id="GO:0036297">
    <property type="term" value="P:interstrand cross-link repair"/>
    <property type="evidence" value="ECO:0007669"/>
    <property type="project" value="TreeGrafter"/>
</dbReference>
<dbReference type="PANTHER" id="PTHR47957:SF3">
    <property type="entry name" value="ATP-DEPENDENT HELICASE HRQ1"/>
    <property type="match status" value="1"/>
</dbReference>
<dbReference type="InterPro" id="IPR001650">
    <property type="entry name" value="Helicase_C-like"/>
</dbReference>
<dbReference type="Pfam" id="PF22982">
    <property type="entry name" value="WHD_HRQ1"/>
    <property type="match status" value="1"/>
</dbReference>
<dbReference type="InterPro" id="IPR014001">
    <property type="entry name" value="Helicase_ATP-bd"/>
</dbReference>
<keyword evidence="7" id="KW-1185">Reference proteome</keyword>
<evidence type="ECO:0000259" key="5">
    <source>
        <dbReference type="PROSITE" id="PS51194"/>
    </source>
</evidence>
<dbReference type="SMART" id="SM00487">
    <property type="entry name" value="DEXDc"/>
    <property type="match status" value="1"/>
</dbReference>
<dbReference type="RefSeq" id="WP_106123521.1">
    <property type="nucleotide sequence ID" value="NZ_PVTY01000013.1"/>
</dbReference>
<dbReference type="InterPro" id="IPR011545">
    <property type="entry name" value="DEAD/DEAH_box_helicase_dom"/>
</dbReference>
<feature type="region of interest" description="Disordered" evidence="3">
    <location>
        <begin position="103"/>
        <end position="132"/>
    </location>
</feature>
<dbReference type="PROSITE" id="PS51194">
    <property type="entry name" value="HELICASE_CTER"/>
    <property type="match status" value="1"/>
</dbReference>
<evidence type="ECO:0000256" key="3">
    <source>
        <dbReference type="SAM" id="MobiDB-lite"/>
    </source>
</evidence>
<feature type="domain" description="Helicase ATP-binding" evidence="4">
    <location>
        <begin position="69"/>
        <end position="300"/>
    </location>
</feature>